<dbReference type="EMBL" id="JAWRLE010000069">
    <property type="protein sequence ID" value="MEB2583233.1"/>
    <property type="molecule type" value="Genomic_DNA"/>
</dbReference>
<protein>
    <submittedName>
        <fullName evidence="3">Nuclear transport factor 2 family protein</fullName>
    </submittedName>
</protein>
<sequence length="157" mass="17164">MRRIHLCTAALAACVSFFSFAASAVAAGAQRPPEAAIKAENARWADAFARGDYDAIGRLYTDDGALLPPGGDKVTGRRAITEYFTNGYAGSKPGTVSFDNYEFYGNDQAVTEVSDVEVRNHDGVLKIRAKQTLVFLKQGGTWKLHRDMWNAYPPVKD</sequence>
<proteinExistence type="predicted"/>
<dbReference type="InterPro" id="IPR027843">
    <property type="entry name" value="DUF4440"/>
</dbReference>
<dbReference type="NCBIfam" id="TIGR02246">
    <property type="entry name" value="SgcJ/EcaC family oxidoreductase"/>
    <property type="match status" value="1"/>
</dbReference>
<dbReference type="Gene3D" id="3.10.450.50">
    <property type="match status" value="1"/>
</dbReference>
<keyword evidence="1" id="KW-0732">Signal</keyword>
<evidence type="ECO:0000313" key="4">
    <source>
        <dbReference type="Proteomes" id="UP001304467"/>
    </source>
</evidence>
<keyword evidence="4" id="KW-1185">Reference proteome</keyword>
<dbReference type="InterPro" id="IPR011944">
    <property type="entry name" value="Steroid_delta5-4_isomerase"/>
</dbReference>
<dbReference type="Proteomes" id="UP001304467">
    <property type="component" value="Unassembled WGS sequence"/>
</dbReference>
<reference evidence="3 4" key="1">
    <citation type="journal article" date="2023" name="Front. Microbiol.">
        <title>Genomic analyses of Burkholderia respiratory isolates indicates two evolutionarily distinct B. anthina clades.</title>
        <authorList>
            <person name="Pham A."/>
            <person name="Volmer J.G."/>
            <person name="Chambers D.C."/>
            <person name="Smith D.J."/>
            <person name="Reid D.W."/>
            <person name="Burr L."/>
            <person name="Wells T.J."/>
        </authorList>
    </citation>
    <scope>NUCLEOTIDE SEQUENCE [LARGE SCALE GENOMIC DNA]</scope>
    <source>
        <strain evidence="3 4">BCCIQ07A</strain>
    </source>
</reference>
<evidence type="ECO:0000313" key="3">
    <source>
        <dbReference type="EMBL" id="MEB2583233.1"/>
    </source>
</evidence>
<feature type="signal peptide" evidence="1">
    <location>
        <begin position="1"/>
        <end position="21"/>
    </location>
</feature>
<feature type="chain" id="PRO_5045214594" evidence="1">
    <location>
        <begin position="22"/>
        <end position="157"/>
    </location>
</feature>
<accession>A0ABU5WXW2</accession>
<evidence type="ECO:0000259" key="2">
    <source>
        <dbReference type="Pfam" id="PF14534"/>
    </source>
</evidence>
<feature type="domain" description="DUF4440" evidence="2">
    <location>
        <begin position="38"/>
        <end position="144"/>
    </location>
</feature>
<dbReference type="InterPro" id="IPR032710">
    <property type="entry name" value="NTF2-like_dom_sf"/>
</dbReference>
<comment type="caution">
    <text evidence="3">The sequence shown here is derived from an EMBL/GenBank/DDBJ whole genome shotgun (WGS) entry which is preliminary data.</text>
</comment>
<dbReference type="SUPFAM" id="SSF54427">
    <property type="entry name" value="NTF2-like"/>
    <property type="match status" value="1"/>
</dbReference>
<organism evidence="3 4">
    <name type="scientific">Burkholderia anthinoferrum</name>
    <dbReference type="NCBI Taxonomy" id="3090833"/>
    <lineage>
        <taxon>Bacteria</taxon>
        <taxon>Pseudomonadati</taxon>
        <taxon>Pseudomonadota</taxon>
        <taxon>Betaproteobacteria</taxon>
        <taxon>Burkholderiales</taxon>
        <taxon>Burkholderiaceae</taxon>
        <taxon>Burkholderia</taxon>
    </lineage>
</organism>
<name>A0ABU5WXW2_9BURK</name>
<dbReference type="RefSeq" id="WP_059580179.1">
    <property type="nucleotide sequence ID" value="NZ_JAWRKY010000003.1"/>
</dbReference>
<dbReference type="Pfam" id="PF14534">
    <property type="entry name" value="DUF4440"/>
    <property type="match status" value="1"/>
</dbReference>
<gene>
    <name evidence="3" type="ORF">SB593_30280</name>
</gene>
<evidence type="ECO:0000256" key="1">
    <source>
        <dbReference type="SAM" id="SignalP"/>
    </source>
</evidence>